<name>A0AA89BT79_PINIB</name>
<dbReference type="PROSITE" id="PS50001">
    <property type="entry name" value="SH2"/>
    <property type="match status" value="1"/>
</dbReference>
<evidence type="ECO:0008006" key="7">
    <source>
        <dbReference type="Google" id="ProtNLM"/>
    </source>
</evidence>
<feature type="compositionally biased region" description="Polar residues" evidence="2">
    <location>
        <begin position="454"/>
        <end position="485"/>
    </location>
</feature>
<organism evidence="5 6">
    <name type="scientific">Pinctada imbricata</name>
    <name type="common">Atlantic pearl-oyster</name>
    <name type="synonym">Pinctada martensii</name>
    <dbReference type="NCBI Taxonomy" id="66713"/>
    <lineage>
        <taxon>Eukaryota</taxon>
        <taxon>Metazoa</taxon>
        <taxon>Spiralia</taxon>
        <taxon>Lophotrochozoa</taxon>
        <taxon>Mollusca</taxon>
        <taxon>Bivalvia</taxon>
        <taxon>Autobranchia</taxon>
        <taxon>Pteriomorphia</taxon>
        <taxon>Pterioida</taxon>
        <taxon>Pterioidea</taxon>
        <taxon>Pteriidae</taxon>
        <taxon>Pinctada</taxon>
    </lineage>
</organism>
<dbReference type="InterPro" id="IPR000159">
    <property type="entry name" value="RA_dom"/>
</dbReference>
<dbReference type="SUPFAM" id="SSF109993">
    <property type="entry name" value="VPS9 domain"/>
    <property type="match status" value="1"/>
</dbReference>
<proteinExistence type="predicted"/>
<dbReference type="CDD" id="cd00173">
    <property type="entry name" value="SH2"/>
    <property type="match status" value="1"/>
</dbReference>
<dbReference type="Proteomes" id="UP001186944">
    <property type="component" value="Unassembled WGS sequence"/>
</dbReference>
<dbReference type="SMART" id="SM00252">
    <property type="entry name" value="SH2"/>
    <property type="match status" value="1"/>
</dbReference>
<dbReference type="InterPro" id="IPR037191">
    <property type="entry name" value="VPS9_dom_sf"/>
</dbReference>
<feature type="compositionally biased region" description="Polar residues" evidence="2">
    <location>
        <begin position="345"/>
        <end position="358"/>
    </location>
</feature>
<feature type="region of interest" description="Disordered" evidence="2">
    <location>
        <begin position="575"/>
        <end position="604"/>
    </location>
</feature>
<comment type="caution">
    <text evidence="5">The sequence shown here is derived from an EMBL/GenBank/DDBJ whole genome shotgun (WGS) entry which is preliminary data.</text>
</comment>
<feature type="region of interest" description="Disordered" evidence="2">
    <location>
        <begin position="321"/>
        <end position="358"/>
    </location>
</feature>
<feature type="compositionally biased region" description="Polar residues" evidence="2">
    <location>
        <begin position="526"/>
        <end position="539"/>
    </location>
</feature>
<sequence>YCDSSPGVGEDSAFGTLASTDSYACEQKLRSDSLQSGHLDVFGLEETGLQIPVYPDISNSDPISESRAINFEERLTKTHSIWFLPDIGRSGAVHLLKDREPGTFIIRNSSQPSTMALSAQFPEKGRANVDHYLIQHTDQGYRVQGSLHYFNSIPNLIVYYHENTEELPYRLLLPPTIRRAKTLQELTSLSYLGQDFWTSYRFDRGVLGYSNFENRNLHKSTSEPVNITQASHFHGTTPQIARIMPSKSMQQFASESPFSSSAASTLEKSSPSFHSLNESASSSERNLVTFSASPGKENNIDQNVTSDSTCCKCKSKISSTQTRSQDSLPSSANSSERSRSVERTMPNTHPRTPSKHNSNLYFTTSIELLNNSENQYFHSNLSDKMSDYEDIWKHSASATPVPSVKLPPMRTFSTQASENDAFENPPEKKPVEPIYSKPDKSAMNNKGSKKDLNTRVQKSVETTHNDLSGNDVSQNEPNSLQGNTVSKEEELSENVKCNLRRTLSLDDYKIKNAKRSDSVETKLTEAKSTASVHTQTSPKMRNKPGPIPPVDNDASSTSTALSSVKSPVYAEPFDSLVPPKEKSKKSKIRRRSAPSMGFSARKAKGVSQTPALETIFSPNFDHSLSLHESFNFKQIDNHSCAMMDSLPPSGLRRTQSAKSRLRHSETAPVLNRDSLNEVVQKLEKLSVQRDNSTNDAGAVSAQSKPKTDKTKCGVKRKKQPNSSANVQNTHNDLSWEALSKEEEEVAASTLRKFPVYKRHVSDSSSADESSTVEEIISSVNPALTLKPLKLVNPLLRVNQSAMSEYDNLTNQYAPASHRSHASTGTVFCKPWENSHFFEALMDPKNCKLPPPMDVNERIHAWQAASQTFNKEGNPNRDSLFSETSVDDENLDGEETCTSIHTPAVYVRPPSEDDAEEVKGHKSRRLIQQGHRVLSYASEDENVPSFPLNLPGLKNTIPPAHPVHTQFLQNKLKSSHPDSKIEEYICRLSRDHSTTFGSTIENFIQCTLESQETNPHHVTRNVRQFMTGIRNYLVKHGEGELEDIIERERTRLKADEILNIDAIIERALHTCVLRPLKHHIYNLFVDEYTRNGSLPTLSMNLKYARTKSAEEIGLRVSNGSQKKSGQVSMGADGAMIAHKFKITNPQDYGLYILVKGEETRMGDMDCPQLFKIDHLTQGRECVFAYKRNEANIAWPMSLKKQ</sequence>
<dbReference type="Pfam" id="PF00017">
    <property type="entry name" value="SH2"/>
    <property type="match status" value="1"/>
</dbReference>
<feature type="region of interest" description="Disordered" evidence="2">
    <location>
        <begin position="649"/>
        <end position="669"/>
    </location>
</feature>
<dbReference type="PANTHER" id="PTHR15832:SF2">
    <property type="entry name" value="SH2 DOMAIN-CONTAINING PROTEIN"/>
    <property type="match status" value="1"/>
</dbReference>
<feature type="domain" description="SH2" evidence="3">
    <location>
        <begin position="82"/>
        <end position="175"/>
    </location>
</feature>
<feature type="compositionally biased region" description="Low complexity" evidence="2">
    <location>
        <begin position="554"/>
        <end position="563"/>
    </location>
</feature>
<dbReference type="GO" id="GO:0007165">
    <property type="term" value="P:signal transduction"/>
    <property type="evidence" value="ECO:0007669"/>
    <property type="project" value="InterPro"/>
</dbReference>
<feature type="region of interest" description="Disordered" evidence="2">
    <location>
        <begin position="415"/>
        <end position="494"/>
    </location>
</feature>
<dbReference type="PRINTS" id="PR00401">
    <property type="entry name" value="SH2DOMAIN"/>
</dbReference>
<dbReference type="InterPro" id="IPR000980">
    <property type="entry name" value="SH2"/>
</dbReference>
<dbReference type="EMBL" id="VSWD01000009">
    <property type="protein sequence ID" value="KAK3093565.1"/>
    <property type="molecule type" value="Genomic_DNA"/>
</dbReference>
<evidence type="ECO:0000259" key="3">
    <source>
        <dbReference type="PROSITE" id="PS50001"/>
    </source>
</evidence>
<feature type="compositionally biased region" description="Basic and acidic residues" evidence="2">
    <location>
        <begin position="514"/>
        <end position="525"/>
    </location>
</feature>
<dbReference type="InterPro" id="IPR036860">
    <property type="entry name" value="SH2_dom_sf"/>
</dbReference>
<dbReference type="Pfam" id="PF23268">
    <property type="entry name" value="RIN1"/>
    <property type="match status" value="1"/>
</dbReference>
<keyword evidence="6" id="KW-1185">Reference proteome</keyword>
<protein>
    <recommendedName>
        <fullName evidence="7">SH2 domain-containing protein</fullName>
    </recommendedName>
</protein>
<dbReference type="PANTHER" id="PTHR15832">
    <property type="entry name" value="SHC (SRC HOMOLOGY DOMAIN C-TERMINAL) ADAPTOR HOMOLOG"/>
    <property type="match status" value="1"/>
</dbReference>
<feature type="compositionally biased region" description="Polar residues" evidence="2">
    <location>
        <begin position="720"/>
        <end position="729"/>
    </location>
</feature>
<gene>
    <name evidence="5" type="ORF">FSP39_017349</name>
</gene>
<evidence type="ECO:0000313" key="6">
    <source>
        <dbReference type="Proteomes" id="UP001186944"/>
    </source>
</evidence>
<dbReference type="Gene3D" id="3.30.505.10">
    <property type="entry name" value="SH2 domain"/>
    <property type="match status" value="1"/>
</dbReference>
<reference evidence="5" key="1">
    <citation type="submission" date="2019-08" db="EMBL/GenBank/DDBJ databases">
        <title>The improved chromosome-level genome for the pearl oyster Pinctada fucata martensii using PacBio sequencing and Hi-C.</title>
        <authorList>
            <person name="Zheng Z."/>
        </authorList>
    </citation>
    <scope>NUCLEOTIDE SEQUENCE</scope>
    <source>
        <strain evidence="5">ZZ-2019</strain>
        <tissue evidence="5">Adductor muscle</tissue>
    </source>
</reference>
<evidence type="ECO:0000256" key="2">
    <source>
        <dbReference type="SAM" id="MobiDB-lite"/>
    </source>
</evidence>
<feature type="region of interest" description="Disordered" evidence="2">
    <location>
        <begin position="686"/>
        <end position="729"/>
    </location>
</feature>
<evidence type="ECO:0000313" key="5">
    <source>
        <dbReference type="EMBL" id="KAK3093565.1"/>
    </source>
</evidence>
<feature type="region of interest" description="Disordered" evidence="2">
    <location>
        <begin position="514"/>
        <end position="563"/>
    </location>
</feature>
<accession>A0AA89BT79</accession>
<feature type="compositionally biased region" description="Basic residues" evidence="2">
    <location>
        <begin position="582"/>
        <end position="592"/>
    </location>
</feature>
<dbReference type="PROSITE" id="PS50200">
    <property type="entry name" value="RA"/>
    <property type="match status" value="1"/>
</dbReference>
<evidence type="ECO:0000259" key="4">
    <source>
        <dbReference type="PROSITE" id="PS50200"/>
    </source>
</evidence>
<keyword evidence="1" id="KW-0727">SH2 domain</keyword>
<feature type="non-terminal residue" evidence="5">
    <location>
        <position position="1"/>
    </location>
</feature>
<evidence type="ECO:0000256" key="1">
    <source>
        <dbReference type="PROSITE-ProRule" id="PRU00191"/>
    </source>
</evidence>
<feature type="compositionally biased region" description="Polar residues" evidence="2">
    <location>
        <begin position="688"/>
        <end position="704"/>
    </location>
</feature>
<dbReference type="AlphaFoldDB" id="A0AA89BT79"/>
<feature type="domain" description="Ras-associating" evidence="4">
    <location>
        <begin position="1134"/>
        <end position="1189"/>
    </location>
</feature>
<dbReference type="SUPFAM" id="SSF55550">
    <property type="entry name" value="SH2 domain"/>
    <property type="match status" value="1"/>
</dbReference>